<accession>A0AA39FH87</accession>
<sequence length="55" mass="6239">MLRVVSDMTDTSTELMMKLLQLNRELDKENGISTGEKLTSTMTSCDKIIDNMIKD</sequence>
<reference evidence="1" key="2">
    <citation type="submission" date="2023-03" db="EMBL/GenBank/DDBJ databases">
        <authorList>
            <person name="Inwood S.N."/>
            <person name="Skelly J.G."/>
            <person name="Guhlin J."/>
            <person name="Harrop T.W.R."/>
            <person name="Goldson S.G."/>
            <person name="Dearden P.K."/>
        </authorList>
    </citation>
    <scope>NUCLEOTIDE SEQUENCE</scope>
    <source>
        <strain evidence="1">Lincoln</strain>
        <tissue evidence="1">Whole body</tissue>
    </source>
</reference>
<dbReference type="AlphaFoldDB" id="A0AA39FH87"/>
<organism evidence="1 2">
    <name type="scientific">Microctonus hyperodae</name>
    <name type="common">Parasitoid wasp</name>
    <dbReference type="NCBI Taxonomy" id="165561"/>
    <lineage>
        <taxon>Eukaryota</taxon>
        <taxon>Metazoa</taxon>
        <taxon>Ecdysozoa</taxon>
        <taxon>Arthropoda</taxon>
        <taxon>Hexapoda</taxon>
        <taxon>Insecta</taxon>
        <taxon>Pterygota</taxon>
        <taxon>Neoptera</taxon>
        <taxon>Endopterygota</taxon>
        <taxon>Hymenoptera</taxon>
        <taxon>Apocrita</taxon>
        <taxon>Ichneumonoidea</taxon>
        <taxon>Braconidae</taxon>
        <taxon>Euphorinae</taxon>
        <taxon>Microctonus</taxon>
    </lineage>
</organism>
<proteinExistence type="predicted"/>
<evidence type="ECO:0000313" key="1">
    <source>
        <dbReference type="EMBL" id="KAK0169294.1"/>
    </source>
</evidence>
<comment type="caution">
    <text evidence="1">The sequence shown here is derived from an EMBL/GenBank/DDBJ whole genome shotgun (WGS) entry which is preliminary data.</text>
</comment>
<dbReference type="Proteomes" id="UP001168972">
    <property type="component" value="Unassembled WGS sequence"/>
</dbReference>
<reference evidence="1" key="1">
    <citation type="journal article" date="2023" name="bioRxiv">
        <title>Scaffold-level genome assemblies of two parasitoid biocontrol wasps reveal the parthenogenesis mechanism and an associated novel virus.</title>
        <authorList>
            <person name="Inwood S."/>
            <person name="Skelly J."/>
            <person name="Guhlin J."/>
            <person name="Harrop T."/>
            <person name="Goldson S."/>
            <person name="Dearden P."/>
        </authorList>
    </citation>
    <scope>NUCLEOTIDE SEQUENCE</scope>
    <source>
        <strain evidence="1">Lincoln</strain>
        <tissue evidence="1">Whole body</tissue>
    </source>
</reference>
<name>A0AA39FH87_MICHY</name>
<feature type="non-terminal residue" evidence="1">
    <location>
        <position position="55"/>
    </location>
</feature>
<gene>
    <name evidence="1" type="ORF">PV327_011661</name>
</gene>
<keyword evidence="2" id="KW-1185">Reference proteome</keyword>
<protein>
    <submittedName>
        <fullName evidence="1">Uncharacterized protein</fullName>
    </submittedName>
</protein>
<evidence type="ECO:0000313" key="2">
    <source>
        <dbReference type="Proteomes" id="UP001168972"/>
    </source>
</evidence>
<dbReference type="EMBL" id="JAQQBR010001459">
    <property type="protein sequence ID" value="KAK0169294.1"/>
    <property type="molecule type" value="Genomic_DNA"/>
</dbReference>